<proteinExistence type="inferred from homology"/>
<protein>
    <submittedName>
        <fullName evidence="8">Peptidase S9</fullName>
    </submittedName>
</protein>
<accession>A0A062XQG4</accession>
<dbReference type="GO" id="GO:0004252">
    <property type="term" value="F:serine-type endopeptidase activity"/>
    <property type="evidence" value="ECO:0007669"/>
    <property type="project" value="TreeGrafter"/>
</dbReference>
<dbReference type="Pfam" id="PF00326">
    <property type="entry name" value="Peptidase_S9"/>
    <property type="match status" value="1"/>
</dbReference>
<feature type="chain" id="PRO_5001620715" evidence="6">
    <location>
        <begin position="21"/>
        <end position="682"/>
    </location>
</feature>
<dbReference type="GO" id="GO:0006508">
    <property type="term" value="P:proteolysis"/>
    <property type="evidence" value="ECO:0007669"/>
    <property type="project" value="UniProtKB-KW"/>
</dbReference>
<keyword evidence="3 6" id="KW-0732">Signal</keyword>
<keyword evidence="5" id="KW-0720">Serine protease</keyword>
<keyword evidence="2" id="KW-0645">Protease</keyword>
<evidence type="ECO:0000256" key="1">
    <source>
        <dbReference type="ARBA" id="ARBA00010040"/>
    </source>
</evidence>
<keyword evidence="9" id="KW-1185">Reference proteome</keyword>
<keyword evidence="4" id="KW-0378">Hydrolase</keyword>
<name>A0A062XQG4_9BACT</name>
<dbReference type="InterPro" id="IPR011659">
    <property type="entry name" value="WD40"/>
</dbReference>
<dbReference type="PANTHER" id="PTHR42776:SF13">
    <property type="entry name" value="DIPEPTIDYL-PEPTIDASE 5"/>
    <property type="match status" value="1"/>
</dbReference>
<dbReference type="Pfam" id="PF07676">
    <property type="entry name" value="PD40"/>
    <property type="match status" value="3"/>
</dbReference>
<dbReference type="AlphaFoldDB" id="A0A062XQG4"/>
<dbReference type="EMBL" id="JMFG01000035">
    <property type="protein sequence ID" value="KDA53033.1"/>
    <property type="molecule type" value="Genomic_DNA"/>
</dbReference>
<evidence type="ECO:0000313" key="8">
    <source>
        <dbReference type="EMBL" id="KDA53033.1"/>
    </source>
</evidence>
<comment type="similarity">
    <text evidence="1">Belongs to the peptidase S9C family.</text>
</comment>
<sequence>MWLGLLFAATLGVTMASAEATHPFSVHDMLAMDRISDPRVSPDGRLVAFTVSVTDLENNKRRTDIHLAATDGTFHRRLTTHPASDSQPRWSPDGKWIYFVSSRSGSQQVWKISVEGGEAEQVTNAPLDVDALEVSPTGDFLVFSMMVFPGTTPEETQKRLEEKEKRKATGMIFDRLFIRHWDSWEDGRRNHLFVYRLADGSLWDVMKDMDADCPSRPFGGSEEFAISPDGKVLVFSAKDVGREEAWSTNFDLFWVDLANPGKPKKITTNPAWDTQPRFAPHGKALAYLAMSRAGYEADRFDIVLRDLVTQREKRIVVRVDDTPRGDRSPAELRWSRDGRTLYCTADHLGQKAVFAVDILTGQSRIVVGEGTCSDVQDLGNGRLLYGMNSLLGPTELYTVKADGSDIQRVTRLNDAKVAKARFGKPEQFKFTGANGDEVYGYIVYPVDFDPNKKYPVAFLIHGGPQGSFGNDFHYRWNPQAYAGAGYAAVMIDFHGSTGYGQAFTDSINDDWGGKPFEDLMIGLDFALKKYPFLDGNRVGALGASYGGYMINWIAGKAPDRFKCLVCHDGNLDERMAYFDTEELWFPEWDHRGTPWENPESYRKHNPIELAANWKTPMLVIHGGRDYRVVDTQGISTFTLLQRKGIPSKFLYFPDENHWVLKPHNSILWHETVLGWLDQWLKR</sequence>
<dbReference type="Gene3D" id="2.120.10.30">
    <property type="entry name" value="TolB, C-terminal domain"/>
    <property type="match status" value="2"/>
</dbReference>
<dbReference type="SUPFAM" id="SSF53474">
    <property type="entry name" value="alpha/beta-Hydrolases"/>
    <property type="match status" value="1"/>
</dbReference>
<feature type="signal peptide" evidence="6">
    <location>
        <begin position="1"/>
        <end position="20"/>
    </location>
</feature>
<organism evidence="8 9">
    <name type="scientific">Thermoanaerobaculum aquaticum</name>
    <dbReference type="NCBI Taxonomy" id="1312852"/>
    <lineage>
        <taxon>Bacteria</taxon>
        <taxon>Pseudomonadati</taxon>
        <taxon>Acidobacteriota</taxon>
        <taxon>Thermoanaerobaculia</taxon>
        <taxon>Thermoanaerobaculales</taxon>
        <taxon>Thermoanaerobaculaceae</taxon>
        <taxon>Thermoanaerobaculum</taxon>
    </lineage>
</organism>
<dbReference type="PANTHER" id="PTHR42776">
    <property type="entry name" value="SERINE PEPTIDASE S9 FAMILY MEMBER"/>
    <property type="match status" value="1"/>
</dbReference>
<dbReference type="InterPro" id="IPR011042">
    <property type="entry name" value="6-blade_b-propeller_TolB-like"/>
</dbReference>
<evidence type="ECO:0000256" key="6">
    <source>
        <dbReference type="SAM" id="SignalP"/>
    </source>
</evidence>
<dbReference type="SUPFAM" id="SSF82171">
    <property type="entry name" value="DPP6 N-terminal domain-like"/>
    <property type="match status" value="1"/>
</dbReference>
<comment type="caution">
    <text evidence="8">The sequence shown here is derived from an EMBL/GenBank/DDBJ whole genome shotgun (WGS) entry which is preliminary data.</text>
</comment>
<evidence type="ECO:0000256" key="2">
    <source>
        <dbReference type="ARBA" id="ARBA00022670"/>
    </source>
</evidence>
<evidence type="ECO:0000256" key="4">
    <source>
        <dbReference type="ARBA" id="ARBA00022801"/>
    </source>
</evidence>
<evidence type="ECO:0000256" key="5">
    <source>
        <dbReference type="ARBA" id="ARBA00022825"/>
    </source>
</evidence>
<dbReference type="OrthoDB" id="108903at2"/>
<reference evidence="8 9" key="1">
    <citation type="submission" date="2014-04" db="EMBL/GenBank/DDBJ databases">
        <title>The Genome Sequence of Thermoanaerobaculum aquaticum MP-01, The First Cultivated Group 23 Acidobacterium.</title>
        <authorList>
            <person name="Stamps B.W."/>
            <person name="Losey N.A."/>
            <person name="Lawson P.A."/>
            <person name="Stevenson B.S."/>
        </authorList>
    </citation>
    <scope>NUCLEOTIDE SEQUENCE [LARGE SCALE GENOMIC DNA]</scope>
    <source>
        <strain evidence="8 9">MP-01</strain>
    </source>
</reference>
<dbReference type="InterPro" id="IPR001375">
    <property type="entry name" value="Peptidase_S9_cat"/>
</dbReference>
<evidence type="ECO:0000259" key="7">
    <source>
        <dbReference type="Pfam" id="PF00326"/>
    </source>
</evidence>
<feature type="domain" description="Peptidase S9 prolyl oligopeptidase catalytic" evidence="7">
    <location>
        <begin position="473"/>
        <end position="681"/>
    </location>
</feature>
<evidence type="ECO:0000313" key="9">
    <source>
        <dbReference type="Proteomes" id="UP000027284"/>
    </source>
</evidence>
<dbReference type="InterPro" id="IPR029058">
    <property type="entry name" value="AB_hydrolase_fold"/>
</dbReference>
<dbReference type="Proteomes" id="UP000027284">
    <property type="component" value="Unassembled WGS sequence"/>
</dbReference>
<evidence type="ECO:0000256" key="3">
    <source>
        <dbReference type="ARBA" id="ARBA00022729"/>
    </source>
</evidence>
<dbReference type="Gene3D" id="3.40.50.1820">
    <property type="entry name" value="alpha/beta hydrolase"/>
    <property type="match status" value="1"/>
</dbReference>
<dbReference type="RefSeq" id="WP_038050284.1">
    <property type="nucleotide sequence ID" value="NZ_JMFG01000035.1"/>
</dbReference>
<dbReference type="STRING" id="1312852.EG19_07930"/>
<dbReference type="FunFam" id="3.40.50.1820:FF:000028">
    <property type="entry name" value="S9 family peptidase"/>
    <property type="match status" value="1"/>
</dbReference>
<gene>
    <name evidence="8" type="ORF">EG19_07930</name>
</gene>